<dbReference type="RefSeq" id="WP_203870571.1">
    <property type="nucleotide sequence ID" value="NZ_BONW01000042.1"/>
</dbReference>
<feature type="domain" description="Fe/B12 periplasmic-binding" evidence="2">
    <location>
        <begin position="87"/>
        <end position="112"/>
    </location>
</feature>
<evidence type="ECO:0000313" key="3">
    <source>
        <dbReference type="EMBL" id="GIG92215.1"/>
    </source>
</evidence>
<keyword evidence="1" id="KW-0812">Transmembrane</keyword>
<keyword evidence="1" id="KW-0472">Membrane</keyword>
<reference evidence="3 4" key="1">
    <citation type="submission" date="2021-01" db="EMBL/GenBank/DDBJ databases">
        <title>Whole genome shotgun sequence of Plantactinospora endophytica NBRC 110450.</title>
        <authorList>
            <person name="Komaki H."/>
            <person name="Tamura T."/>
        </authorList>
    </citation>
    <scope>NUCLEOTIDE SEQUENCE [LARGE SCALE GENOMIC DNA]</scope>
    <source>
        <strain evidence="3 4">NBRC 110450</strain>
    </source>
</reference>
<accession>A0ABQ4EBV1</accession>
<keyword evidence="1" id="KW-1133">Transmembrane helix</keyword>
<proteinExistence type="predicted"/>
<evidence type="ECO:0000313" key="4">
    <source>
        <dbReference type="Proteomes" id="UP000646749"/>
    </source>
</evidence>
<feature type="transmembrane region" description="Helical" evidence="1">
    <location>
        <begin position="89"/>
        <end position="111"/>
    </location>
</feature>
<sequence>MSERSVWPYLRNLTTILSLANVVSAYAEKTVSGTRSITAILDDPTVRTRFWITAVLLGLTGLLALVYLVRSTGDMAGDLGDGVIRQRIIALAFGAGQVLLAIGLATLLMLVP</sequence>
<dbReference type="Proteomes" id="UP000646749">
    <property type="component" value="Unassembled WGS sequence"/>
</dbReference>
<gene>
    <name evidence="3" type="ORF">Pen02_71510</name>
</gene>
<evidence type="ECO:0000259" key="2">
    <source>
        <dbReference type="PROSITE" id="PS50983"/>
    </source>
</evidence>
<feature type="transmembrane region" description="Helical" evidence="1">
    <location>
        <begin position="49"/>
        <end position="69"/>
    </location>
</feature>
<comment type="caution">
    <text evidence="3">The sequence shown here is derived from an EMBL/GenBank/DDBJ whole genome shotgun (WGS) entry which is preliminary data.</text>
</comment>
<evidence type="ECO:0000256" key="1">
    <source>
        <dbReference type="SAM" id="Phobius"/>
    </source>
</evidence>
<organism evidence="3 4">
    <name type="scientific">Plantactinospora endophytica</name>
    <dbReference type="NCBI Taxonomy" id="673535"/>
    <lineage>
        <taxon>Bacteria</taxon>
        <taxon>Bacillati</taxon>
        <taxon>Actinomycetota</taxon>
        <taxon>Actinomycetes</taxon>
        <taxon>Micromonosporales</taxon>
        <taxon>Micromonosporaceae</taxon>
        <taxon>Plantactinospora</taxon>
    </lineage>
</organism>
<dbReference type="InterPro" id="IPR002491">
    <property type="entry name" value="ABC_transptr_periplasmic_BD"/>
</dbReference>
<protein>
    <recommendedName>
        <fullName evidence="2">Fe/B12 periplasmic-binding domain-containing protein</fullName>
    </recommendedName>
</protein>
<dbReference type="EMBL" id="BONW01000042">
    <property type="protein sequence ID" value="GIG92215.1"/>
    <property type="molecule type" value="Genomic_DNA"/>
</dbReference>
<name>A0ABQ4EBV1_9ACTN</name>
<keyword evidence="4" id="KW-1185">Reference proteome</keyword>
<dbReference type="PROSITE" id="PS50983">
    <property type="entry name" value="FE_B12_PBP"/>
    <property type="match status" value="1"/>
</dbReference>